<dbReference type="PANTHER" id="PTHR42999:SF1">
    <property type="entry name" value="PENTAPEPTIDE REPEAT-CONTAINING PROTEIN"/>
    <property type="match status" value="1"/>
</dbReference>
<dbReference type="AlphaFoldDB" id="A0A8I2B608"/>
<organism evidence="1 2">
    <name type="scientific">Plesiomonas shigelloides</name>
    <name type="common">Aeromonas shigelloides</name>
    <dbReference type="NCBI Taxonomy" id="703"/>
    <lineage>
        <taxon>Bacteria</taxon>
        <taxon>Pseudomonadati</taxon>
        <taxon>Pseudomonadota</taxon>
        <taxon>Gammaproteobacteria</taxon>
        <taxon>Enterobacterales</taxon>
        <taxon>Enterobacteriaceae</taxon>
        <taxon>Plesiomonas</taxon>
    </lineage>
</organism>
<dbReference type="SUPFAM" id="SSF141571">
    <property type="entry name" value="Pentapeptide repeat-like"/>
    <property type="match status" value="1"/>
</dbReference>
<dbReference type="PANTHER" id="PTHR42999">
    <property type="entry name" value="ANTIBIOTIC RESISTANCE PROTEIN MCBG"/>
    <property type="match status" value="1"/>
</dbReference>
<sequence length="211" mass="24396">MNASQNSQHTALHTQIQNQQHYFEQTFSQLNGAQTTLRDVEFEACTFSECDFSAARWQNCRFINCHFMRCNLSLLELTGSRLFGMTFVDSKLIGIDWAKANWPIYHLDFELSFQRCLLSDASFFGLTLHELQMDECRLHDVDFREGDFRQSVMTHCDFTASQFMRTNLQDADLSDSHDFALNILENQVTGAKFSRYEALALLECLGIELVD</sequence>
<dbReference type="EMBL" id="JAFNAA010000020">
    <property type="protein sequence ID" value="MBO1109525.1"/>
    <property type="molecule type" value="Genomic_DNA"/>
</dbReference>
<comment type="caution">
    <text evidence="1">The sequence shown here is derived from an EMBL/GenBank/DDBJ whole genome shotgun (WGS) entry which is preliminary data.</text>
</comment>
<accession>A0A8I2B608</accession>
<dbReference type="Gene3D" id="2.160.20.80">
    <property type="entry name" value="E3 ubiquitin-protein ligase SopA"/>
    <property type="match status" value="1"/>
</dbReference>
<dbReference type="InterPro" id="IPR052949">
    <property type="entry name" value="PA_immunity-related"/>
</dbReference>
<gene>
    <name evidence="1" type="ORF">J2R62_15160</name>
</gene>
<proteinExistence type="predicted"/>
<evidence type="ECO:0000313" key="2">
    <source>
        <dbReference type="Proteomes" id="UP000664658"/>
    </source>
</evidence>
<evidence type="ECO:0000313" key="1">
    <source>
        <dbReference type="EMBL" id="MBO1109525.1"/>
    </source>
</evidence>
<dbReference type="Pfam" id="PF13599">
    <property type="entry name" value="Pentapeptide_4"/>
    <property type="match status" value="2"/>
</dbReference>
<dbReference type="InterPro" id="IPR001646">
    <property type="entry name" value="5peptide_repeat"/>
</dbReference>
<dbReference type="Proteomes" id="UP000664658">
    <property type="component" value="Unassembled WGS sequence"/>
</dbReference>
<name>A0A8I2B608_PLESH</name>
<reference evidence="1" key="1">
    <citation type="submission" date="2021-03" db="EMBL/GenBank/DDBJ databases">
        <title>Plesiomonas shigelloides zfcc0051, isolated from zebrafish feces.</title>
        <authorList>
            <person name="Vanderhoek Z."/>
            <person name="Gaulke C."/>
        </authorList>
    </citation>
    <scope>NUCLEOTIDE SEQUENCE</scope>
    <source>
        <strain evidence="1">Zfcc0051</strain>
    </source>
</reference>
<dbReference type="RefSeq" id="WP_207542600.1">
    <property type="nucleotide sequence ID" value="NZ_JAFNAA010000020.1"/>
</dbReference>
<protein>
    <submittedName>
        <fullName evidence="1">Pentapeptide repeat-containing protein</fullName>
    </submittedName>
</protein>